<dbReference type="GO" id="GO:0061504">
    <property type="term" value="P:cyclic threonylcarbamoyladenosine biosynthetic process"/>
    <property type="evidence" value="ECO:0007669"/>
    <property type="project" value="TreeGrafter"/>
</dbReference>
<dbReference type="PANTHER" id="PTHR43267:SF1">
    <property type="entry name" value="TRNA THREONYLCARBAMOYLADENOSINE DEHYDRATASE"/>
    <property type="match status" value="1"/>
</dbReference>
<evidence type="ECO:0000259" key="1">
    <source>
        <dbReference type="Pfam" id="PF00899"/>
    </source>
</evidence>
<dbReference type="SUPFAM" id="SSF69572">
    <property type="entry name" value="Activating enzymes of the ubiquitin-like proteins"/>
    <property type="match status" value="1"/>
</dbReference>
<dbReference type="GO" id="GO:0008641">
    <property type="term" value="F:ubiquitin-like modifier activating enzyme activity"/>
    <property type="evidence" value="ECO:0007669"/>
    <property type="project" value="InterPro"/>
</dbReference>
<dbReference type="InterPro" id="IPR045886">
    <property type="entry name" value="ThiF/MoeB/HesA"/>
</dbReference>
<dbReference type="EMBL" id="VUNS01000003">
    <property type="protein sequence ID" value="MST96247.1"/>
    <property type="molecule type" value="Genomic_DNA"/>
</dbReference>
<accession>A0A844FYA9</accession>
<name>A0A844FYA9_9BACT</name>
<dbReference type="CDD" id="cd00755">
    <property type="entry name" value="YgdL_like"/>
    <property type="match status" value="1"/>
</dbReference>
<feature type="domain" description="THIF-type NAD/FAD binding fold" evidence="1">
    <location>
        <begin position="19"/>
        <end position="248"/>
    </location>
</feature>
<dbReference type="Gene3D" id="3.40.50.720">
    <property type="entry name" value="NAD(P)-binding Rossmann-like Domain"/>
    <property type="match status" value="1"/>
</dbReference>
<sequence>MNQSNESDEYRERQQRTRLLVGDGGLERLRNAHVLVLGVGGVGAYAAEQLARAGIGRLTLIDGDCVEPSNCNRQLPALSSTLGQPKALVMAERLRQVNPGLDVQSRIEFIRESDVPELLAGDFDYAVDAIDSLGPKIAFLLECRRRKLPLISSMGAGGKTDPAQIRLDDISRTYGCALARAVRSRLREHRVSRGIKVVFSPEAVPKSAVESGLSPEGKQRSTVGTISYMPACFGCFCAGAVLRGLLQHQ</sequence>
<evidence type="ECO:0000313" key="2">
    <source>
        <dbReference type="EMBL" id="MST96247.1"/>
    </source>
</evidence>
<gene>
    <name evidence="2" type="ORF">FYJ85_04195</name>
</gene>
<comment type="caution">
    <text evidence="2">The sequence shown here is derived from an EMBL/GenBank/DDBJ whole genome shotgun (WGS) entry which is preliminary data.</text>
</comment>
<dbReference type="Pfam" id="PF00899">
    <property type="entry name" value="ThiF"/>
    <property type="match status" value="1"/>
</dbReference>
<dbReference type="PANTHER" id="PTHR43267">
    <property type="entry name" value="TRNA THREONYLCARBAMOYLADENOSINE DEHYDRATASE"/>
    <property type="match status" value="1"/>
</dbReference>
<proteinExistence type="predicted"/>
<protein>
    <submittedName>
        <fullName evidence="2">tRNA threonylcarbamoyladenosine dehydratase</fullName>
    </submittedName>
</protein>
<evidence type="ECO:0000313" key="3">
    <source>
        <dbReference type="Proteomes" id="UP000435649"/>
    </source>
</evidence>
<dbReference type="RefSeq" id="WP_154417082.1">
    <property type="nucleotide sequence ID" value="NZ_CALXOB010000006.1"/>
</dbReference>
<reference evidence="2 3" key="1">
    <citation type="submission" date="2019-08" db="EMBL/GenBank/DDBJ databases">
        <title>In-depth cultivation of the pig gut microbiome towards novel bacterial diversity and tailored functional studies.</title>
        <authorList>
            <person name="Wylensek D."/>
            <person name="Hitch T.C.A."/>
            <person name="Clavel T."/>
        </authorList>
    </citation>
    <scope>NUCLEOTIDE SEQUENCE [LARGE SCALE GENOMIC DNA]</scope>
    <source>
        <strain evidence="2 3">BBE-744-WT-12</strain>
    </source>
</reference>
<dbReference type="Proteomes" id="UP000435649">
    <property type="component" value="Unassembled WGS sequence"/>
</dbReference>
<dbReference type="GO" id="GO:0061503">
    <property type="term" value="F:tRNA threonylcarbamoyladenosine dehydratase"/>
    <property type="evidence" value="ECO:0007669"/>
    <property type="project" value="TreeGrafter"/>
</dbReference>
<keyword evidence="3" id="KW-1185">Reference proteome</keyword>
<dbReference type="InterPro" id="IPR035985">
    <property type="entry name" value="Ubiquitin-activating_enz"/>
</dbReference>
<dbReference type="AlphaFoldDB" id="A0A844FYA9"/>
<organism evidence="2 3">
    <name type="scientific">Victivallis lenta</name>
    <dbReference type="NCBI Taxonomy" id="2606640"/>
    <lineage>
        <taxon>Bacteria</taxon>
        <taxon>Pseudomonadati</taxon>
        <taxon>Lentisphaerota</taxon>
        <taxon>Lentisphaeria</taxon>
        <taxon>Victivallales</taxon>
        <taxon>Victivallaceae</taxon>
        <taxon>Victivallis</taxon>
    </lineage>
</organism>
<dbReference type="InterPro" id="IPR000594">
    <property type="entry name" value="ThiF_NAD_FAD-bd"/>
</dbReference>